<feature type="domain" description="HTH tetR-type" evidence="5">
    <location>
        <begin position="11"/>
        <end position="71"/>
    </location>
</feature>
<dbReference type="Gene3D" id="1.10.10.60">
    <property type="entry name" value="Homeodomain-like"/>
    <property type="match status" value="1"/>
</dbReference>
<dbReference type="InterPro" id="IPR001647">
    <property type="entry name" value="HTH_TetR"/>
</dbReference>
<keyword evidence="3" id="KW-0804">Transcription</keyword>
<name>A0A7K0CJG5_9ACTN</name>
<dbReference type="PANTHER" id="PTHR47506">
    <property type="entry name" value="TRANSCRIPTIONAL REGULATORY PROTEIN"/>
    <property type="match status" value="1"/>
</dbReference>
<organism evidence="6 7">
    <name type="scientific">Streptomyces smaragdinus</name>
    <dbReference type="NCBI Taxonomy" id="2585196"/>
    <lineage>
        <taxon>Bacteria</taxon>
        <taxon>Bacillati</taxon>
        <taxon>Actinomycetota</taxon>
        <taxon>Actinomycetes</taxon>
        <taxon>Kitasatosporales</taxon>
        <taxon>Streptomycetaceae</taxon>
        <taxon>Streptomyces</taxon>
    </lineage>
</organism>
<evidence type="ECO:0000256" key="1">
    <source>
        <dbReference type="ARBA" id="ARBA00023015"/>
    </source>
</evidence>
<evidence type="ECO:0000313" key="6">
    <source>
        <dbReference type="EMBL" id="MQY13620.1"/>
    </source>
</evidence>
<dbReference type="RefSeq" id="WP_153453525.1">
    <property type="nucleotide sequence ID" value="NZ_WEGJ01000014.1"/>
</dbReference>
<dbReference type="SUPFAM" id="SSF46689">
    <property type="entry name" value="Homeodomain-like"/>
    <property type="match status" value="1"/>
</dbReference>
<dbReference type="PANTHER" id="PTHR47506:SF1">
    <property type="entry name" value="HTH-TYPE TRANSCRIPTIONAL REGULATOR YJDC"/>
    <property type="match status" value="1"/>
</dbReference>
<reference evidence="6 7" key="1">
    <citation type="submission" date="2019-10" db="EMBL/GenBank/DDBJ databases">
        <title>Streptomyces smaragdinus sp. nov. and Streptomyces fabii sp. nov., isolated from the gut of fungus growing-termite Macrotermes natalensis.</title>
        <authorList>
            <person name="Schwitalla J."/>
            <person name="Benndorf R."/>
            <person name="Martin K."/>
            <person name="De Beer W."/>
            <person name="Kaster A.-K."/>
            <person name="Vollmers J."/>
            <person name="Poulsen M."/>
            <person name="Beemelmanns C."/>
        </authorList>
    </citation>
    <scope>NUCLEOTIDE SEQUENCE [LARGE SCALE GENOMIC DNA]</scope>
    <source>
        <strain evidence="6 7">RB5</strain>
    </source>
</reference>
<dbReference type="Pfam" id="PF16925">
    <property type="entry name" value="TetR_C_13"/>
    <property type="match status" value="1"/>
</dbReference>
<evidence type="ECO:0000256" key="3">
    <source>
        <dbReference type="ARBA" id="ARBA00023163"/>
    </source>
</evidence>
<dbReference type="AlphaFoldDB" id="A0A7K0CJG5"/>
<dbReference type="Proteomes" id="UP000466345">
    <property type="component" value="Unassembled WGS sequence"/>
</dbReference>
<proteinExistence type="predicted"/>
<dbReference type="OrthoDB" id="9805134at2"/>
<gene>
    <name evidence="6" type="primary">comR</name>
    <name evidence="6" type="ORF">SRB5_37700</name>
</gene>
<evidence type="ECO:0000259" key="5">
    <source>
        <dbReference type="PROSITE" id="PS50977"/>
    </source>
</evidence>
<dbReference type="InterPro" id="IPR011075">
    <property type="entry name" value="TetR_C"/>
</dbReference>
<evidence type="ECO:0000256" key="4">
    <source>
        <dbReference type="PROSITE-ProRule" id="PRU00335"/>
    </source>
</evidence>
<evidence type="ECO:0000313" key="7">
    <source>
        <dbReference type="Proteomes" id="UP000466345"/>
    </source>
</evidence>
<keyword evidence="7" id="KW-1185">Reference proteome</keyword>
<dbReference type="InterPro" id="IPR023772">
    <property type="entry name" value="DNA-bd_HTH_TetR-type_CS"/>
</dbReference>
<dbReference type="GO" id="GO:0003677">
    <property type="term" value="F:DNA binding"/>
    <property type="evidence" value="ECO:0007669"/>
    <property type="project" value="UniProtKB-UniRule"/>
</dbReference>
<accession>A0A7K0CJG5</accession>
<keyword evidence="1" id="KW-0805">Transcription regulation</keyword>
<dbReference type="Pfam" id="PF00440">
    <property type="entry name" value="TetR_N"/>
    <property type="match status" value="1"/>
</dbReference>
<keyword evidence="2 4" id="KW-0238">DNA-binding</keyword>
<protein>
    <submittedName>
        <fullName evidence="6">HTH-type transcriptional repressor ComR</fullName>
    </submittedName>
</protein>
<dbReference type="InterPro" id="IPR009057">
    <property type="entry name" value="Homeodomain-like_sf"/>
</dbReference>
<dbReference type="PROSITE" id="PS50977">
    <property type="entry name" value="HTH_TETR_2"/>
    <property type="match status" value="1"/>
</dbReference>
<comment type="caution">
    <text evidence="6">The sequence shown here is derived from an EMBL/GenBank/DDBJ whole genome shotgun (WGS) entry which is preliminary data.</text>
</comment>
<dbReference type="InterPro" id="IPR036271">
    <property type="entry name" value="Tet_transcr_reg_TetR-rel_C_sf"/>
</dbReference>
<dbReference type="Gene3D" id="1.10.357.10">
    <property type="entry name" value="Tetracycline Repressor, domain 2"/>
    <property type="match status" value="1"/>
</dbReference>
<feature type="DNA-binding region" description="H-T-H motif" evidence="4">
    <location>
        <begin position="34"/>
        <end position="53"/>
    </location>
</feature>
<dbReference type="PROSITE" id="PS01081">
    <property type="entry name" value="HTH_TETR_1"/>
    <property type="match status" value="1"/>
</dbReference>
<sequence>MTAKQRGRPRSFDREAALKQAVFTFWEHGYEATSVADLTAAMGIAAPSLYAAFGDKRALFEEAVQVYAHAYGGFSALALTEPTARGAMERLLRDAAVEHTTPGRPRGCLIMSAGTNTNTAEVREYLRDLRIRNIGSYEERIRRGIDEGELPPGTDAGALAHYVAAVFQGMEQQARDGATREELEAVAERAMQAWPGT</sequence>
<evidence type="ECO:0000256" key="2">
    <source>
        <dbReference type="ARBA" id="ARBA00023125"/>
    </source>
</evidence>
<dbReference type="SUPFAM" id="SSF48498">
    <property type="entry name" value="Tetracyclin repressor-like, C-terminal domain"/>
    <property type="match status" value="1"/>
</dbReference>
<dbReference type="EMBL" id="WEGJ01000014">
    <property type="protein sequence ID" value="MQY13620.1"/>
    <property type="molecule type" value="Genomic_DNA"/>
</dbReference>